<evidence type="ECO:0000313" key="2">
    <source>
        <dbReference type="EMBL" id="SUE34337.1"/>
    </source>
</evidence>
<dbReference type="EMBL" id="UGVL01000001">
    <property type="protein sequence ID" value="SUE34337.1"/>
    <property type="molecule type" value="Genomic_DNA"/>
</dbReference>
<dbReference type="RefSeq" id="WP_027291789.1">
    <property type="nucleotide sequence ID" value="NZ_UGVL01000001.1"/>
</dbReference>
<gene>
    <name evidence="2" type="ORF">NCTC11190_01560</name>
</gene>
<dbReference type="AlphaFoldDB" id="A0A379MU10"/>
<dbReference type="Proteomes" id="UP000255233">
    <property type="component" value="Unassembled WGS sequence"/>
</dbReference>
<feature type="signal peptide" evidence="1">
    <location>
        <begin position="1"/>
        <end position="21"/>
    </location>
</feature>
<evidence type="ECO:0000256" key="1">
    <source>
        <dbReference type="SAM" id="SignalP"/>
    </source>
</evidence>
<reference evidence="2 3" key="1">
    <citation type="submission" date="2018-06" db="EMBL/GenBank/DDBJ databases">
        <authorList>
            <consortium name="Pathogen Informatics"/>
            <person name="Doyle S."/>
        </authorList>
    </citation>
    <scope>NUCLEOTIDE SEQUENCE [LARGE SCALE GENOMIC DNA]</scope>
    <source>
        <strain evidence="2 3">NCTC11190</strain>
    </source>
</reference>
<keyword evidence="1" id="KW-0732">Signal</keyword>
<organism evidence="2 3">
    <name type="scientific">Rikenella microfusus</name>
    <dbReference type="NCBI Taxonomy" id="28139"/>
    <lineage>
        <taxon>Bacteria</taxon>
        <taxon>Pseudomonadati</taxon>
        <taxon>Bacteroidota</taxon>
        <taxon>Bacteroidia</taxon>
        <taxon>Bacteroidales</taxon>
        <taxon>Rikenellaceae</taxon>
        <taxon>Rikenella</taxon>
    </lineage>
</organism>
<evidence type="ECO:0000313" key="3">
    <source>
        <dbReference type="Proteomes" id="UP000255233"/>
    </source>
</evidence>
<feature type="chain" id="PRO_5016996280" description="Fimbrillin family protein" evidence="1">
    <location>
        <begin position="22"/>
        <end position="332"/>
    </location>
</feature>
<dbReference type="STRING" id="880526.GCA_000427365_02259"/>
<protein>
    <recommendedName>
        <fullName evidence="4">Fimbrillin family protein</fullName>
    </recommendedName>
</protein>
<sequence>MKKILLSAMVVAALASCSKRGAENPADPGNEIKATASALDVTSKAPIIENFPSGAAIARVIASESAASNGDYTKEYQSERGGYMNFTDKSPKGFVNENGDTPNGKTYTGGIESVYLSALYPHTGWGDQVTTAPVHQIDGKTDIMATDEIQTAKTKTGELKFQHLLTQLQIKARANDDAAIAAWGNITGITLKRAAGAALANQVNVEFGNSMKSLCSGSVESLPFFNQNDQSNFSYSLTTDEMATQSTVATCLAPAVDATSGDEFQLSVTTEQGSTETLDISLKQKNGDEFSGNTQNYAFTIELTFYATEIVATASINPWTDAGSTQVDVGKN</sequence>
<keyword evidence="3" id="KW-1185">Reference proteome</keyword>
<name>A0A379MU10_9BACT</name>
<dbReference type="PROSITE" id="PS51257">
    <property type="entry name" value="PROKAR_LIPOPROTEIN"/>
    <property type="match status" value="1"/>
</dbReference>
<accession>A0A379MU10</accession>
<evidence type="ECO:0008006" key="4">
    <source>
        <dbReference type="Google" id="ProtNLM"/>
    </source>
</evidence>
<proteinExistence type="predicted"/>